<gene>
    <name evidence="3" type="ORF">IN07_03905</name>
</gene>
<dbReference type="InterPro" id="IPR020904">
    <property type="entry name" value="Sc_DH/Rdtase_CS"/>
</dbReference>
<name>A0A098YCC6_9ACTN</name>
<dbReference type="EMBL" id="JPMX01000011">
    <property type="protein sequence ID" value="KGH48107.1"/>
    <property type="molecule type" value="Genomic_DNA"/>
</dbReference>
<dbReference type="PRINTS" id="PR00081">
    <property type="entry name" value="GDHRDH"/>
</dbReference>
<accession>A0A098YCC6</accession>
<comment type="caution">
    <text evidence="3">The sequence shown here is derived from an EMBL/GenBank/DDBJ whole genome shotgun (WGS) entry which is preliminary data.</text>
</comment>
<dbReference type="STRING" id="1522368.IN07_03905"/>
<evidence type="ECO:0000313" key="4">
    <source>
        <dbReference type="Proteomes" id="UP000029713"/>
    </source>
</evidence>
<dbReference type="PROSITE" id="PS00061">
    <property type="entry name" value="ADH_SHORT"/>
    <property type="match status" value="1"/>
</dbReference>
<comment type="similarity">
    <text evidence="1">Belongs to the short-chain dehydrogenases/reductases (SDR) family.</text>
</comment>
<dbReference type="GO" id="GO:0016491">
    <property type="term" value="F:oxidoreductase activity"/>
    <property type="evidence" value="ECO:0007669"/>
    <property type="project" value="UniProtKB-KW"/>
</dbReference>
<dbReference type="Proteomes" id="UP000029713">
    <property type="component" value="Unassembled WGS sequence"/>
</dbReference>
<sequence>MIDALGSPSSLLLVGGTSDIAVATAHRYLAERPLRVVVAARDTPRRSAVAAELTAAGAKVQVVDFDADDPASPGRMVAEAAAAGDIDIAVVAFGLLGSADQLRTDATAVARLAQVNYVAPTVVGTELANQMRQQGHGVIVALSSVAGERPRASNFVYGSTKAGLDAFYSGLADSLVGTGVSVLVVRPGFVRSKMTEGLDDAPLATTPEAVAEAIVTGIRKDRHTVWVPGAMRWVMSGLRHTPRALFRRLPI</sequence>
<evidence type="ECO:0000256" key="2">
    <source>
        <dbReference type="ARBA" id="ARBA00023002"/>
    </source>
</evidence>
<dbReference type="NCBIfam" id="NF005912">
    <property type="entry name" value="PRK07904.1"/>
    <property type="match status" value="1"/>
</dbReference>
<dbReference type="InterPro" id="IPR036291">
    <property type="entry name" value="NAD(P)-bd_dom_sf"/>
</dbReference>
<dbReference type="RefSeq" id="WP_036333795.1">
    <property type="nucleotide sequence ID" value="NZ_JPMX01000011.1"/>
</dbReference>
<dbReference type="Gene3D" id="3.40.50.720">
    <property type="entry name" value="NAD(P)-binding Rossmann-like Domain"/>
    <property type="match status" value="1"/>
</dbReference>
<dbReference type="Pfam" id="PF00106">
    <property type="entry name" value="adh_short"/>
    <property type="match status" value="1"/>
</dbReference>
<protein>
    <submittedName>
        <fullName evidence="3">Short-chain dehydrogenase</fullName>
    </submittedName>
</protein>
<keyword evidence="4" id="KW-1185">Reference proteome</keyword>
<dbReference type="PANTHER" id="PTHR43669:SF6">
    <property type="entry name" value="DECAPRENYLPHOSPHORYL-2-KETO-BETA-D-ERYTHRO-PENTOSE REDUCTASE"/>
    <property type="match status" value="1"/>
</dbReference>
<reference evidence="3 4" key="1">
    <citation type="submission" date="2014-07" db="EMBL/GenBank/DDBJ databases">
        <title>Biosystematic studies on Modestobacter strains isolated from extreme hyper-arid desert soil and from historic building.</title>
        <authorList>
            <person name="Bukarasam K."/>
            <person name="Bull A."/>
            <person name="Girard G."/>
            <person name="van Wezel G."/>
            <person name="Goodfellow M."/>
        </authorList>
    </citation>
    <scope>NUCLEOTIDE SEQUENCE [LARGE SCALE GENOMIC DNA]</scope>
    <source>
        <strain evidence="3 4">KNN45-2b</strain>
    </source>
</reference>
<dbReference type="AlphaFoldDB" id="A0A098YCC6"/>
<dbReference type="InterPro" id="IPR002347">
    <property type="entry name" value="SDR_fam"/>
</dbReference>
<evidence type="ECO:0000313" key="3">
    <source>
        <dbReference type="EMBL" id="KGH48107.1"/>
    </source>
</evidence>
<dbReference type="OrthoDB" id="5115951at2"/>
<evidence type="ECO:0000256" key="1">
    <source>
        <dbReference type="ARBA" id="ARBA00006484"/>
    </source>
</evidence>
<organism evidence="3 4">
    <name type="scientific">Modestobacter caceresii</name>
    <dbReference type="NCBI Taxonomy" id="1522368"/>
    <lineage>
        <taxon>Bacteria</taxon>
        <taxon>Bacillati</taxon>
        <taxon>Actinomycetota</taxon>
        <taxon>Actinomycetes</taxon>
        <taxon>Geodermatophilales</taxon>
        <taxon>Geodermatophilaceae</taxon>
        <taxon>Modestobacter</taxon>
    </lineage>
</organism>
<dbReference type="PANTHER" id="PTHR43669">
    <property type="entry name" value="5-KETO-D-GLUCONATE 5-REDUCTASE"/>
    <property type="match status" value="1"/>
</dbReference>
<proteinExistence type="inferred from homology"/>
<keyword evidence="2" id="KW-0560">Oxidoreductase</keyword>
<dbReference type="SUPFAM" id="SSF51735">
    <property type="entry name" value="NAD(P)-binding Rossmann-fold domains"/>
    <property type="match status" value="1"/>
</dbReference>